<evidence type="ECO:0000256" key="6">
    <source>
        <dbReference type="ARBA" id="ARBA00022667"/>
    </source>
</evidence>
<dbReference type="PANTHER" id="PTHR23155">
    <property type="entry name" value="DISEASE RESISTANCE PROTEIN RP"/>
    <property type="match status" value="1"/>
</dbReference>
<evidence type="ECO:0000256" key="7">
    <source>
        <dbReference type="ARBA" id="ARBA00022737"/>
    </source>
</evidence>
<dbReference type="InterPro" id="IPR036388">
    <property type="entry name" value="WH-like_DNA-bd_sf"/>
</dbReference>
<evidence type="ECO:0000259" key="13">
    <source>
        <dbReference type="Pfam" id="PF23598"/>
    </source>
</evidence>
<reference evidence="17" key="2">
    <citation type="submission" date="2025-05" db="UniProtKB">
        <authorList>
            <consortium name="RefSeq"/>
        </authorList>
    </citation>
    <scope>IDENTIFICATION</scope>
    <source>
        <tissue evidence="15 16">Leaves</tissue>
    </source>
</reference>
<accession>A0A6P6T6N1</accession>
<dbReference type="PRINTS" id="PR00364">
    <property type="entry name" value="DISEASERSIST"/>
</dbReference>
<evidence type="ECO:0000256" key="3">
    <source>
        <dbReference type="ARBA" id="ARBA00008894"/>
    </source>
</evidence>
<proteinExistence type="inferred from homology"/>
<dbReference type="RefSeq" id="XP_027073837.1">
    <property type="nucleotide sequence ID" value="XM_027218036.1"/>
</dbReference>
<feature type="domain" description="Disease resistance R13L4/SHOC-2-like LRR" evidence="13">
    <location>
        <begin position="877"/>
        <end position="1179"/>
    </location>
</feature>
<evidence type="ECO:0000256" key="10">
    <source>
        <dbReference type="ARBA" id="ARBA00022840"/>
    </source>
</evidence>
<evidence type="ECO:0000256" key="9">
    <source>
        <dbReference type="ARBA" id="ARBA00022821"/>
    </source>
</evidence>
<dbReference type="GO" id="GO:0051607">
    <property type="term" value="P:defense response to virus"/>
    <property type="evidence" value="ECO:0007669"/>
    <property type="project" value="UniProtKB-ARBA"/>
</dbReference>
<name>A0A6P6T6N1_COFAR</name>
<dbReference type="FunFam" id="3.40.50.300:FF:001091">
    <property type="entry name" value="Probable disease resistance protein At1g61300"/>
    <property type="match status" value="1"/>
</dbReference>
<dbReference type="PANTHER" id="PTHR23155:SF1152">
    <property type="entry name" value="AAA+ ATPASE DOMAIN-CONTAINING PROTEIN"/>
    <property type="match status" value="1"/>
</dbReference>
<evidence type="ECO:0000259" key="11">
    <source>
        <dbReference type="Pfam" id="PF00931"/>
    </source>
</evidence>
<keyword evidence="14" id="KW-1185">Reference proteome</keyword>
<dbReference type="Pfam" id="PF00931">
    <property type="entry name" value="NB-ARC"/>
    <property type="match status" value="1"/>
</dbReference>
<dbReference type="Gene3D" id="3.80.10.10">
    <property type="entry name" value="Ribonuclease Inhibitor"/>
    <property type="match status" value="1"/>
</dbReference>
<dbReference type="InterPro" id="IPR038005">
    <property type="entry name" value="RX-like_CC"/>
</dbReference>
<keyword evidence="7" id="KW-0677">Repeat</keyword>
<dbReference type="Gene3D" id="3.40.50.300">
    <property type="entry name" value="P-loop containing nucleotide triphosphate hydrolases"/>
    <property type="match status" value="1"/>
</dbReference>
<dbReference type="InterPro" id="IPR042197">
    <property type="entry name" value="Apaf_helical"/>
</dbReference>
<dbReference type="SUPFAM" id="SSF52540">
    <property type="entry name" value="P-loop containing nucleoside triphosphate hydrolases"/>
    <property type="match status" value="1"/>
</dbReference>
<keyword evidence="5" id="KW-0433">Leucine-rich repeat</keyword>
<keyword evidence="6" id="KW-0381">Hypersensitive response</keyword>
<organism evidence="14 17">
    <name type="scientific">Coffea arabica</name>
    <name type="common">Arabian coffee</name>
    <dbReference type="NCBI Taxonomy" id="13443"/>
    <lineage>
        <taxon>Eukaryota</taxon>
        <taxon>Viridiplantae</taxon>
        <taxon>Streptophyta</taxon>
        <taxon>Embryophyta</taxon>
        <taxon>Tracheophyta</taxon>
        <taxon>Spermatophyta</taxon>
        <taxon>Magnoliopsida</taxon>
        <taxon>eudicotyledons</taxon>
        <taxon>Gunneridae</taxon>
        <taxon>Pentapetalae</taxon>
        <taxon>asterids</taxon>
        <taxon>lamiids</taxon>
        <taxon>Gentianales</taxon>
        <taxon>Rubiaceae</taxon>
        <taxon>Ixoroideae</taxon>
        <taxon>Gardenieae complex</taxon>
        <taxon>Bertiereae - Coffeeae clade</taxon>
        <taxon>Coffeeae</taxon>
        <taxon>Coffea</taxon>
    </lineage>
</organism>
<dbReference type="GO" id="GO:0005524">
    <property type="term" value="F:ATP binding"/>
    <property type="evidence" value="ECO:0007669"/>
    <property type="project" value="UniProtKB-KW"/>
</dbReference>
<dbReference type="RefSeq" id="XP_027073838.1">
    <property type="nucleotide sequence ID" value="XM_027218037.1"/>
</dbReference>
<dbReference type="InterPro" id="IPR032675">
    <property type="entry name" value="LRR_dom_sf"/>
</dbReference>
<dbReference type="Pfam" id="PF23598">
    <property type="entry name" value="LRR_14"/>
    <property type="match status" value="1"/>
</dbReference>
<dbReference type="Pfam" id="PF23559">
    <property type="entry name" value="WHD_DRP"/>
    <property type="match status" value="1"/>
</dbReference>
<reference evidence="14" key="1">
    <citation type="journal article" date="2025" name="Foods">
        <title>Unveiling the Microbial Signatures of Arabica Coffee Cherries: Insights into Ripeness Specific Diversity, Functional Traits, and Implications for Quality and Safety.</title>
        <authorList>
            <consortium name="RefSeq"/>
            <person name="Tenea G.N."/>
            <person name="Cifuentes V."/>
            <person name="Reyes P."/>
            <person name="Cevallos-Vallejos M."/>
        </authorList>
    </citation>
    <scope>NUCLEOTIDE SEQUENCE [LARGE SCALE GENOMIC DNA]</scope>
</reference>
<dbReference type="GeneID" id="113698273"/>
<comment type="similarity">
    <text evidence="3">Belongs to the disease resistance NB-LRR family.</text>
</comment>
<dbReference type="InterPro" id="IPR002182">
    <property type="entry name" value="NB-ARC"/>
</dbReference>
<evidence type="ECO:0000313" key="15">
    <source>
        <dbReference type="RefSeq" id="XP_027073837.1"/>
    </source>
</evidence>
<keyword evidence="4" id="KW-0963">Cytoplasm</keyword>
<dbReference type="GO" id="GO:0009626">
    <property type="term" value="P:plant-type hypersensitive response"/>
    <property type="evidence" value="ECO:0007669"/>
    <property type="project" value="UniProtKB-KW"/>
</dbReference>
<comment type="function">
    <text evidence="1">Confers resistance to late blight (Phytophthora infestans) races carrying the avirulence gene Avr1. Resistance proteins guard the plant against pathogens that contain an appropriate avirulence protein via an indirect interaction with this avirulence protein. That triggers a defense system including the hypersensitive response, which restricts the pathogen growth.</text>
</comment>
<dbReference type="InterPro" id="IPR027417">
    <property type="entry name" value="P-loop_NTPase"/>
</dbReference>
<keyword evidence="8" id="KW-0547">Nucleotide-binding</keyword>
<evidence type="ECO:0000256" key="8">
    <source>
        <dbReference type="ARBA" id="ARBA00022741"/>
    </source>
</evidence>
<evidence type="ECO:0000256" key="1">
    <source>
        <dbReference type="ARBA" id="ARBA00002074"/>
    </source>
</evidence>
<evidence type="ECO:0000313" key="14">
    <source>
        <dbReference type="Proteomes" id="UP001652660"/>
    </source>
</evidence>
<dbReference type="InterPro" id="IPR044974">
    <property type="entry name" value="Disease_R_plants"/>
</dbReference>
<protein>
    <submittedName>
        <fullName evidence="15 16">Late blight resistance protein homolog R1A-3</fullName>
    </submittedName>
</protein>
<dbReference type="AlphaFoldDB" id="A0A6P6T6N1"/>
<feature type="domain" description="NB-ARC" evidence="11">
    <location>
        <begin position="485"/>
        <end position="655"/>
    </location>
</feature>
<dbReference type="Proteomes" id="UP001652660">
    <property type="component" value="Chromosome 7c"/>
</dbReference>
<dbReference type="SUPFAM" id="SSF52058">
    <property type="entry name" value="L domain-like"/>
    <property type="match status" value="1"/>
</dbReference>
<evidence type="ECO:0000313" key="17">
    <source>
        <dbReference type="RefSeq" id="XP_071912753.1"/>
    </source>
</evidence>
<dbReference type="Gene3D" id="1.10.8.430">
    <property type="entry name" value="Helical domain of apoptotic protease-activating factors"/>
    <property type="match status" value="1"/>
</dbReference>
<dbReference type="FunFam" id="1.10.10.10:FF:000322">
    <property type="entry name" value="Probable disease resistance protein At1g63360"/>
    <property type="match status" value="1"/>
</dbReference>
<comment type="subcellular location">
    <subcellularLocation>
        <location evidence="2">Cytoplasm</location>
    </subcellularLocation>
</comment>
<dbReference type="InterPro" id="IPR055414">
    <property type="entry name" value="LRR_R13L4/SHOC2-like"/>
</dbReference>
<evidence type="ECO:0000259" key="12">
    <source>
        <dbReference type="Pfam" id="PF23559"/>
    </source>
</evidence>
<feature type="domain" description="Disease resistance protein winged helix" evidence="12">
    <location>
        <begin position="734"/>
        <end position="803"/>
    </location>
</feature>
<dbReference type="RefSeq" id="XP_071912753.1">
    <property type="nucleotide sequence ID" value="XM_072056652.1"/>
</dbReference>
<sequence>MEFRQLVSALSNEWFFDMDIEELHRILNRYALVLPLPDIGDNSTYSIVKGLRDYVKLRARLDQDISYLTEDLLQKLMFSKNLLHIATMQGVDRMQLIDLLTHYTLLAVNAECLRKIYWSVYIDGMVFNNTQIRISKLQRKLELVDPQFHATSARIMKTLLKATKVLSRSPLTYAMNALLKASKVISRSPPTFVMNALQKASKVPSRSPLNFSLEMNKYIVEEFVDSLLAALRQILERHATFTVPVRDHMLKLYEGVKSISILLHVKQENLYALPDKMKDHIGVVIIDLGIVICSFSVNEIKHGLAEGTNRAISHLVKELQIVIQEVAQTHPPPSSSLSFPRTNELGSLDFFLENLRELATSEAGSIAFPVDQIQGIQEDIIFLRSLLRKIVKQRNQHGKIQALWDRAMEVAYKAELIIDSIALGDRLECLDTVAGDIKHMKIEALKITDSIKNDDEVQRIASNSIHFKSQFITPTLNEVLVGLDEAVKTITDKLTRGSKQLDIVSIVGMAGLGKTTLANAVYHHSSILGHFHIRAWCTVSQVYCKHNLLVQILSSIGGRSPDQCLEEDEDDLAEELKKILLRNIYLIVMDDVWDIDAWNLLKTSLPDNANGSRILFTSRLQNLSWQFKPNSEPYHLRQLTDVECFELLHRKIFGKGDCPPAIIKVLMQVANKCKGLPHTVLIFAGILSRIEPDCWQEFVNSLSSGTSNNTGPLELSYIHLPENLKPCLLYFGTFREDQDIPIRRLSWLWISEGFIQKTEGKSLEDVAEGFLKDLIGRSLVMVTKQSSLAGAKTCRLHDLVHEFCVAKAKEESFLQILPGGNDFSTFTGPCPHRLCVYLTKSQELKKSRVVFPELRSLLFFRSASWSLKEPREGSDLFPKSKLLRVLDFGDIYFDGNFPMELLLLVHLRYLAVNLFKIVSIPSAIDNLSRLQTFLVKGDCHHVALPNTIWNVKTLRHLEITGYLQLGFILPTVDVEDSPDLDHLDTFSLAIDSYGGRLQNKLQKLPSIRKLKCVNTLCLGNRSQILKLDSLSRLETLKLHLFGGCKFEFPTNLKKLTLSGNECPSSEISRIGKLPNLEVLKLSYRSFEEAKWEMHDGEFSNLRFLKLSIASLRSWTAYNSDNFSRLEKLVLFKCWRLEEVPLCLGESPAIEMIEVQFCPFIISSVRQIQQVQMDMGNQDLKIVI</sequence>
<gene>
    <name evidence="15 16 17" type="primary">LOC113698273</name>
</gene>
<evidence type="ECO:0000313" key="16">
    <source>
        <dbReference type="RefSeq" id="XP_027073838.1"/>
    </source>
</evidence>
<evidence type="ECO:0000256" key="5">
    <source>
        <dbReference type="ARBA" id="ARBA00022614"/>
    </source>
</evidence>
<evidence type="ECO:0000256" key="4">
    <source>
        <dbReference type="ARBA" id="ARBA00022490"/>
    </source>
</evidence>
<dbReference type="GO" id="GO:0043531">
    <property type="term" value="F:ADP binding"/>
    <property type="evidence" value="ECO:0007669"/>
    <property type="project" value="InterPro"/>
</dbReference>
<keyword evidence="10" id="KW-0067">ATP-binding</keyword>
<dbReference type="InterPro" id="IPR058922">
    <property type="entry name" value="WHD_DRP"/>
</dbReference>
<dbReference type="Gene3D" id="1.10.10.10">
    <property type="entry name" value="Winged helix-like DNA-binding domain superfamily/Winged helix DNA-binding domain"/>
    <property type="match status" value="1"/>
</dbReference>
<evidence type="ECO:0000256" key="2">
    <source>
        <dbReference type="ARBA" id="ARBA00004496"/>
    </source>
</evidence>
<dbReference type="CDD" id="cd14798">
    <property type="entry name" value="RX-CC_like"/>
    <property type="match status" value="1"/>
</dbReference>
<dbReference type="GO" id="GO:0005737">
    <property type="term" value="C:cytoplasm"/>
    <property type="evidence" value="ECO:0007669"/>
    <property type="project" value="UniProtKB-SubCell"/>
</dbReference>
<keyword evidence="9" id="KW-0611">Plant defense</keyword>